<keyword evidence="1" id="KW-0812">Transmembrane</keyword>
<proteinExistence type="predicted"/>
<evidence type="ECO:0000313" key="3">
    <source>
        <dbReference type="Proteomes" id="UP000095210"/>
    </source>
</evidence>
<keyword evidence="1" id="KW-1133">Transmembrane helix</keyword>
<sequence>MSTLDIVRYSLLFAHIVGLSAIIGSYILQMPWKRNFDFLPLVIGAIVAIITGCGLIATREVGGLGVDQLKMIVKLGLALVVGALSMIGLLRSRRLGRADADDSGLKPLLLGAGMIAMANVIVALFWR</sequence>
<dbReference type="KEGG" id="ahm:TL08_03420"/>
<keyword evidence="3" id="KW-1185">Reference proteome</keyword>
<evidence type="ECO:0000256" key="1">
    <source>
        <dbReference type="SAM" id="Phobius"/>
    </source>
</evidence>
<organism evidence="2 3">
    <name type="scientific">Actinoalloteichus hymeniacidonis</name>
    <dbReference type="NCBI Taxonomy" id="340345"/>
    <lineage>
        <taxon>Bacteria</taxon>
        <taxon>Bacillati</taxon>
        <taxon>Actinomycetota</taxon>
        <taxon>Actinomycetes</taxon>
        <taxon>Pseudonocardiales</taxon>
        <taxon>Pseudonocardiaceae</taxon>
        <taxon>Actinoalloteichus</taxon>
    </lineage>
</organism>
<feature type="transmembrane region" description="Helical" evidence="1">
    <location>
        <begin position="108"/>
        <end position="126"/>
    </location>
</feature>
<dbReference type="EMBL" id="CP014859">
    <property type="protein sequence ID" value="AOS61516.1"/>
    <property type="molecule type" value="Genomic_DNA"/>
</dbReference>
<dbReference type="Proteomes" id="UP000095210">
    <property type="component" value="Chromosome"/>
</dbReference>
<feature type="transmembrane region" description="Helical" evidence="1">
    <location>
        <begin position="38"/>
        <end position="57"/>
    </location>
</feature>
<protein>
    <submittedName>
        <fullName evidence="2">Uncharacterized protein</fullName>
    </submittedName>
</protein>
<reference evidence="3" key="1">
    <citation type="submission" date="2016-03" db="EMBL/GenBank/DDBJ databases">
        <title>Complete genome sequence of the type strain Actinoalloteichus hymeniacidonis DSM 45092.</title>
        <authorList>
            <person name="Schaffert L."/>
            <person name="Albersmeier A."/>
            <person name="Winkler A."/>
            <person name="Kalinowski J."/>
            <person name="Zotchev S."/>
            <person name="Ruckert C."/>
        </authorList>
    </citation>
    <scope>NUCLEOTIDE SEQUENCE [LARGE SCALE GENOMIC DNA]</scope>
    <source>
        <strain evidence="3">HPA177(T) (DSM 45092(T))</strain>
    </source>
</reference>
<feature type="transmembrane region" description="Helical" evidence="1">
    <location>
        <begin position="6"/>
        <end position="26"/>
    </location>
</feature>
<gene>
    <name evidence="2" type="ORF">TL08_03420</name>
</gene>
<feature type="transmembrane region" description="Helical" evidence="1">
    <location>
        <begin position="69"/>
        <end position="87"/>
    </location>
</feature>
<name>A0AAC9MWY9_9PSEU</name>
<dbReference type="AlphaFoldDB" id="A0AAC9MWY9"/>
<accession>A0AAC9MWY9</accession>
<evidence type="ECO:0000313" key="2">
    <source>
        <dbReference type="EMBL" id="AOS61516.1"/>
    </source>
</evidence>
<keyword evidence="1" id="KW-0472">Membrane</keyword>